<feature type="domain" description="Bacterial type II secretion system protein E" evidence="4">
    <location>
        <begin position="253"/>
        <end position="267"/>
    </location>
</feature>
<dbReference type="PANTHER" id="PTHR30258">
    <property type="entry name" value="TYPE II SECRETION SYSTEM PROTEIN GSPE-RELATED"/>
    <property type="match status" value="1"/>
</dbReference>
<evidence type="ECO:0000256" key="3">
    <source>
        <dbReference type="ARBA" id="ARBA00022840"/>
    </source>
</evidence>
<proteinExistence type="inferred from homology"/>
<comment type="similarity">
    <text evidence="1">Belongs to the GSP E family.</text>
</comment>
<evidence type="ECO:0000256" key="2">
    <source>
        <dbReference type="ARBA" id="ARBA00022741"/>
    </source>
</evidence>
<dbReference type="Proteomes" id="UP000178574">
    <property type="component" value="Unassembled WGS sequence"/>
</dbReference>
<dbReference type="SMART" id="SM00382">
    <property type="entry name" value="AAA"/>
    <property type="match status" value="1"/>
</dbReference>
<reference evidence="5 6" key="1">
    <citation type="journal article" date="2016" name="Nat. Commun.">
        <title>Thousands of microbial genomes shed light on interconnected biogeochemical processes in an aquifer system.</title>
        <authorList>
            <person name="Anantharaman K."/>
            <person name="Brown C.T."/>
            <person name="Hug L.A."/>
            <person name="Sharon I."/>
            <person name="Castelle C.J."/>
            <person name="Probst A.J."/>
            <person name="Thomas B.C."/>
            <person name="Singh A."/>
            <person name="Wilkins M.J."/>
            <person name="Karaoz U."/>
            <person name="Brodie E.L."/>
            <person name="Williams K.H."/>
            <person name="Hubbard S.S."/>
            <person name="Banfield J.F."/>
        </authorList>
    </citation>
    <scope>NUCLEOTIDE SEQUENCE [LARGE SCALE GENOMIC DNA]</scope>
</reference>
<evidence type="ECO:0000313" key="5">
    <source>
        <dbReference type="EMBL" id="OGZ95913.1"/>
    </source>
</evidence>
<dbReference type="EMBL" id="MHQD01000026">
    <property type="protein sequence ID" value="OGZ95913.1"/>
    <property type="molecule type" value="Genomic_DNA"/>
</dbReference>
<dbReference type="CDD" id="cd01129">
    <property type="entry name" value="PulE-GspE-like"/>
    <property type="match status" value="1"/>
</dbReference>
<dbReference type="PANTHER" id="PTHR30258:SF2">
    <property type="entry name" value="COMG OPERON PROTEIN 1"/>
    <property type="match status" value="1"/>
</dbReference>
<dbReference type="InterPro" id="IPR003593">
    <property type="entry name" value="AAA+_ATPase"/>
</dbReference>
<accession>A0A1G2K9L3</accession>
<dbReference type="SUPFAM" id="SSF52540">
    <property type="entry name" value="P-loop containing nucleoside triphosphate hydrolases"/>
    <property type="match status" value="1"/>
</dbReference>
<keyword evidence="3" id="KW-0067">ATP-binding</keyword>
<dbReference type="GO" id="GO:0005524">
    <property type="term" value="F:ATP binding"/>
    <property type="evidence" value="ECO:0007669"/>
    <property type="project" value="UniProtKB-KW"/>
</dbReference>
<evidence type="ECO:0000259" key="4">
    <source>
        <dbReference type="PROSITE" id="PS00662"/>
    </source>
</evidence>
<dbReference type="GO" id="GO:0005886">
    <property type="term" value="C:plasma membrane"/>
    <property type="evidence" value="ECO:0007669"/>
    <property type="project" value="TreeGrafter"/>
</dbReference>
<gene>
    <name evidence="5" type="ORF">A2847_01895</name>
</gene>
<dbReference type="Gene3D" id="3.40.50.300">
    <property type="entry name" value="P-loop containing nucleotide triphosphate hydrolases"/>
    <property type="match status" value="1"/>
</dbReference>
<name>A0A1G2K9L3_9BACT</name>
<dbReference type="GO" id="GO:0016887">
    <property type="term" value="F:ATP hydrolysis activity"/>
    <property type="evidence" value="ECO:0007669"/>
    <property type="project" value="TreeGrafter"/>
</dbReference>
<evidence type="ECO:0000313" key="6">
    <source>
        <dbReference type="Proteomes" id="UP000178574"/>
    </source>
</evidence>
<dbReference type="PROSITE" id="PS00662">
    <property type="entry name" value="T2SP_E"/>
    <property type="match status" value="1"/>
</dbReference>
<dbReference type="InterPro" id="IPR027417">
    <property type="entry name" value="P-loop_NTPase"/>
</dbReference>
<keyword evidence="2" id="KW-0547">Nucleotide-binding</keyword>
<dbReference type="Pfam" id="PF00437">
    <property type="entry name" value="T2SSE"/>
    <property type="match status" value="1"/>
</dbReference>
<protein>
    <recommendedName>
        <fullName evidence="4">Bacterial type II secretion system protein E domain-containing protein</fullName>
    </recommendedName>
</protein>
<evidence type="ECO:0000256" key="1">
    <source>
        <dbReference type="ARBA" id="ARBA00006611"/>
    </source>
</evidence>
<organism evidence="5 6">
    <name type="scientific">Candidatus Sungbacteria bacterium RIFCSPHIGHO2_01_FULL_50_25</name>
    <dbReference type="NCBI Taxonomy" id="1802265"/>
    <lineage>
        <taxon>Bacteria</taxon>
        <taxon>Candidatus Sungiibacteriota</taxon>
    </lineage>
</organism>
<dbReference type="Gene3D" id="3.30.450.90">
    <property type="match status" value="1"/>
</dbReference>
<sequence length="448" mass="50575">MEHGWEFYRKVPSEEHTEAGAVRVSSEKINSIREMLKDISAVKERIERTFYGRTTDSLEVLIAGSLAVNASDIHIEPQLETARLRYRMDGVLQDVIELPKKLYTLLLSRIKLISEMKLNIHDQAQDGRFTIKTNIEIEVRASMLPGPYGENIVLRILNPESIRVTFEEMGMRPWMIKDLDRELRRPNGMILTTGPTGSGKTTTLYAFIQKVYNPEVKVITIEDPIEYHLKGIEQTQVHPEEGYDFARGLRSIVRQDPDVILVGEIRDLETAETAMNAALTGHLVFSTLHTNNAAGTVPRLINLGVNPAIIAPAINVSMAQRLVRRLCNDCKTKTNIGAPLEKRIADELKDLPKTIPLPPKEEWNVSEARTDGDCKTCNGIGYKGRIAVFEIILIDEKIQELILKSPSEYEIKREARRQGQMTLREDGILKIIAGVTNFNEVDRVIGTE</sequence>
<dbReference type="AlphaFoldDB" id="A0A1G2K9L3"/>
<dbReference type="InterPro" id="IPR001482">
    <property type="entry name" value="T2SS/T4SS_dom"/>
</dbReference>
<comment type="caution">
    <text evidence="5">The sequence shown here is derived from an EMBL/GenBank/DDBJ whole genome shotgun (WGS) entry which is preliminary data.</text>
</comment>